<evidence type="ECO:0000313" key="1">
    <source>
        <dbReference type="EMBL" id="ESU38148.1"/>
    </source>
</evidence>
<dbReference type="VEuPathDB" id="GiardiaDB:GL50581_2427"/>
<evidence type="ECO:0000313" key="2">
    <source>
        <dbReference type="Proteomes" id="UP000018320"/>
    </source>
</evidence>
<reference evidence="1 2" key="2">
    <citation type="journal article" date="2013" name="Genome Biol. Evol.">
        <title>Genome sequencing of Giardia lamblia genotypes A2 and B isolates (DH and GS) and comparative analysis with the genomes of genotypes A1 and E (WB and Pig).</title>
        <authorList>
            <person name="Adam R.D."/>
            <person name="Dahlstrom E.W."/>
            <person name="Martens C.A."/>
            <person name="Bruno D.P."/>
            <person name="Barbian K.D."/>
            <person name="Ricklefs S.M."/>
            <person name="Hernandez M.M."/>
            <person name="Narla N.P."/>
            <person name="Patel R.B."/>
            <person name="Porcella S.F."/>
            <person name="Nash T.E."/>
        </authorList>
    </citation>
    <scope>NUCLEOTIDE SEQUENCE [LARGE SCALE GENOMIC DNA]</scope>
    <source>
        <strain evidence="1 2">DH</strain>
    </source>
</reference>
<dbReference type="Proteomes" id="UP000018320">
    <property type="component" value="Unassembled WGS sequence"/>
</dbReference>
<protein>
    <submittedName>
        <fullName evidence="1">Uncharacterized protein</fullName>
    </submittedName>
</protein>
<dbReference type="EMBL" id="AHGT01000016">
    <property type="protein sequence ID" value="ESU38148.1"/>
    <property type="molecule type" value="Genomic_DNA"/>
</dbReference>
<dbReference type="VEuPathDB" id="GiardiaDB:GL50803_0017242"/>
<accession>V6TGU5</accession>
<dbReference type="AlphaFoldDB" id="V6TGU5"/>
<name>V6TGU5_GIAIN</name>
<reference evidence="2" key="1">
    <citation type="submission" date="2012-02" db="EMBL/GenBank/DDBJ databases">
        <title>Genome sequencing of Giardia lamblia Genotypes A2 and B isolates (DH and GS) and comparative analysis with the genomes of Genotypes A1 and E (WB and Pig).</title>
        <authorList>
            <person name="Adam R."/>
            <person name="Dahlstrom E."/>
            <person name="Martens C."/>
            <person name="Bruno D."/>
            <person name="Barbian K."/>
            <person name="Porcella S.F."/>
            <person name="Nash T."/>
        </authorList>
    </citation>
    <scope>NUCLEOTIDE SEQUENCE</scope>
    <source>
        <strain evidence="2">DH</strain>
    </source>
</reference>
<dbReference type="VEuPathDB" id="GiardiaDB:QR46_2871"/>
<comment type="caution">
    <text evidence="1">The sequence shown here is derived from an EMBL/GenBank/DDBJ whole genome shotgun (WGS) entry which is preliminary data.</text>
</comment>
<sequence length="661" mass="72173">MSINPAYLGAGLRHAYAFGPLTPEEGLFTVSCFGDAAFCSENVCIALANSTTLDLTIPIPSPTDTLEDDPLNSISGSRCLWRISDSSPSVPQQLIWGLAETKMYRALCPRLCVVTFLGDIYLYTFFLGKTITSCLPAHYVRCMVPNLYTLHVIALTDQLAYIAISTIGETKDSVTITILQVTIAPEAYADGVIDESSLEIKRLHVFSSVSHIISVSYEPLIGAAAILCDLCCIFINFRINDSIILQQSVVLGTNVTRMQKITMIPISCNHDMRVYAFCVDSTLRIFTVAFAHHLNGPFDIVSVRLHGAWSPIDGLKSATTANDKLRSVVPSPIIHSLEGLAENGGLVTWGTASYQLSDPHLSIAIPSEPEGCLHYISDMVAILPSLVGILTMNGAVIFLDFNQDGGSSSIHVTSTQLLFAHFSDVTLSLIAGPCSADPSSVTQLLPIRRVHIIPLRMIVSSFVPLSVSAFCLHKPISGTTQQRLLRTTAHRLPFLYDTQYLVQRCSTSRCLFLQQEITKDATPQLLLPKDLSIQSLRAAGTLTPQHCRDAFLLASQSSKYKCNINPSALLETASIENVTDSAFSGVAYSLCVFTGELCSDLSLPFCSHCEVVFSDTIISLVQQVRGSPDWKMDRDPITTLFIELGTVYWLCPMCLSPMSYL</sequence>
<proteinExistence type="predicted"/>
<organism evidence="1 2">
    <name type="scientific">Giardia intestinalis</name>
    <name type="common">Giardia lamblia</name>
    <dbReference type="NCBI Taxonomy" id="5741"/>
    <lineage>
        <taxon>Eukaryota</taxon>
        <taxon>Metamonada</taxon>
        <taxon>Diplomonadida</taxon>
        <taxon>Hexamitidae</taxon>
        <taxon>Giardiinae</taxon>
        <taxon>Giardia</taxon>
    </lineage>
</organism>
<dbReference type="VEuPathDB" id="GiardiaDB:DHA2_152470"/>
<gene>
    <name evidence="1" type="ORF">DHA2_152470</name>
</gene>